<dbReference type="HOGENOM" id="CLU_1126097_0_0_1"/>
<evidence type="ECO:0000313" key="4">
    <source>
        <dbReference type="Proteomes" id="UP000001514"/>
    </source>
</evidence>
<accession>D8RKX6</accession>
<proteinExistence type="predicted"/>
<evidence type="ECO:0000256" key="1">
    <source>
        <dbReference type="ARBA" id="ARBA00022737"/>
    </source>
</evidence>
<dbReference type="Proteomes" id="UP000001514">
    <property type="component" value="Unassembled WGS sequence"/>
</dbReference>
<dbReference type="AlphaFoldDB" id="D8RKX6"/>
<evidence type="ECO:0000256" key="2">
    <source>
        <dbReference type="PROSITE-ProRule" id="PRU00708"/>
    </source>
</evidence>
<evidence type="ECO:0000313" key="3">
    <source>
        <dbReference type="EMBL" id="EFJ27525.1"/>
    </source>
</evidence>
<dbReference type="InterPro" id="IPR002885">
    <property type="entry name" value="PPR_rpt"/>
</dbReference>
<dbReference type="Pfam" id="PF01535">
    <property type="entry name" value="PPR"/>
    <property type="match status" value="2"/>
</dbReference>
<keyword evidence="4" id="KW-1185">Reference proteome</keyword>
<feature type="repeat" description="PPR" evidence="2">
    <location>
        <begin position="56"/>
        <end position="90"/>
    </location>
</feature>
<sequence>MLHAFAQDETVLDAERSFESMVERNHISWNSLLHAYVIAKKLDIPCRVFFIIPQWCVNSWTSMLVGFYQAGDLETASIWFERMLDRNVVSWNVMICANARSGDAHQALRLLKLILLMPPPVLSLNPCAAIPDLAQGKLIHSTIPGKIFLSDIRTSACMAIWSCGSSDGGFCKDESMIWSPGTAWCRMLRLGIHSKCSSSTKPWNSTGFSPTWLPLSMVADYAIAPLRDHYVALSISWDKHFCIGLES</sequence>
<dbReference type="eggNOG" id="KOG4197">
    <property type="taxonomic scope" value="Eukaryota"/>
</dbReference>
<dbReference type="EMBL" id="GL377582">
    <property type="protein sequence ID" value="EFJ27525.1"/>
    <property type="molecule type" value="Genomic_DNA"/>
</dbReference>
<dbReference type="InParanoid" id="D8RKX6"/>
<evidence type="ECO:0008006" key="5">
    <source>
        <dbReference type="Google" id="ProtNLM"/>
    </source>
</evidence>
<reference evidence="3 4" key="1">
    <citation type="journal article" date="2011" name="Science">
        <title>The Selaginella genome identifies genetic changes associated with the evolution of vascular plants.</title>
        <authorList>
            <person name="Banks J.A."/>
            <person name="Nishiyama T."/>
            <person name="Hasebe M."/>
            <person name="Bowman J.L."/>
            <person name="Gribskov M."/>
            <person name="dePamphilis C."/>
            <person name="Albert V.A."/>
            <person name="Aono N."/>
            <person name="Aoyama T."/>
            <person name="Ambrose B.A."/>
            <person name="Ashton N.W."/>
            <person name="Axtell M.J."/>
            <person name="Barker E."/>
            <person name="Barker M.S."/>
            <person name="Bennetzen J.L."/>
            <person name="Bonawitz N.D."/>
            <person name="Chapple C."/>
            <person name="Cheng C."/>
            <person name="Correa L.G."/>
            <person name="Dacre M."/>
            <person name="DeBarry J."/>
            <person name="Dreyer I."/>
            <person name="Elias M."/>
            <person name="Engstrom E.M."/>
            <person name="Estelle M."/>
            <person name="Feng L."/>
            <person name="Finet C."/>
            <person name="Floyd S.K."/>
            <person name="Frommer W.B."/>
            <person name="Fujita T."/>
            <person name="Gramzow L."/>
            <person name="Gutensohn M."/>
            <person name="Harholt J."/>
            <person name="Hattori M."/>
            <person name="Heyl A."/>
            <person name="Hirai T."/>
            <person name="Hiwatashi Y."/>
            <person name="Ishikawa M."/>
            <person name="Iwata M."/>
            <person name="Karol K.G."/>
            <person name="Koehler B."/>
            <person name="Kolukisaoglu U."/>
            <person name="Kubo M."/>
            <person name="Kurata T."/>
            <person name="Lalonde S."/>
            <person name="Li K."/>
            <person name="Li Y."/>
            <person name="Litt A."/>
            <person name="Lyons E."/>
            <person name="Manning G."/>
            <person name="Maruyama T."/>
            <person name="Michael T.P."/>
            <person name="Mikami K."/>
            <person name="Miyazaki S."/>
            <person name="Morinaga S."/>
            <person name="Murata T."/>
            <person name="Mueller-Roeber B."/>
            <person name="Nelson D.R."/>
            <person name="Obara M."/>
            <person name="Oguri Y."/>
            <person name="Olmstead R.G."/>
            <person name="Onodera N."/>
            <person name="Petersen B.L."/>
            <person name="Pils B."/>
            <person name="Prigge M."/>
            <person name="Rensing S.A."/>
            <person name="Riano-Pachon D.M."/>
            <person name="Roberts A.W."/>
            <person name="Sato Y."/>
            <person name="Scheller H.V."/>
            <person name="Schulz B."/>
            <person name="Schulz C."/>
            <person name="Shakirov E.V."/>
            <person name="Shibagaki N."/>
            <person name="Shinohara N."/>
            <person name="Shippen D.E."/>
            <person name="Soerensen I."/>
            <person name="Sotooka R."/>
            <person name="Sugimoto N."/>
            <person name="Sugita M."/>
            <person name="Sumikawa N."/>
            <person name="Tanurdzic M."/>
            <person name="Theissen G."/>
            <person name="Ulvskov P."/>
            <person name="Wakazuki S."/>
            <person name="Weng J.K."/>
            <person name="Willats W.W."/>
            <person name="Wipf D."/>
            <person name="Wolf P.G."/>
            <person name="Yang L."/>
            <person name="Zimmer A.D."/>
            <person name="Zhu Q."/>
            <person name="Mitros T."/>
            <person name="Hellsten U."/>
            <person name="Loque D."/>
            <person name="Otillar R."/>
            <person name="Salamov A."/>
            <person name="Schmutz J."/>
            <person name="Shapiro H."/>
            <person name="Lindquist E."/>
            <person name="Lucas S."/>
            <person name="Rokhsar D."/>
            <person name="Grigoriev I.V."/>
        </authorList>
    </citation>
    <scope>NUCLEOTIDE SEQUENCE [LARGE SCALE GENOMIC DNA]</scope>
</reference>
<dbReference type="PANTHER" id="PTHR47925:SF84">
    <property type="entry name" value="PENTATRICOPEPTIDE REPEAT-CONTAINING PROTEIN"/>
    <property type="match status" value="1"/>
</dbReference>
<gene>
    <name evidence="3" type="ORF">SELMODRAFT_441594</name>
</gene>
<dbReference type="PROSITE" id="PS51375">
    <property type="entry name" value="PPR"/>
    <property type="match status" value="1"/>
</dbReference>
<dbReference type="PANTHER" id="PTHR47925">
    <property type="entry name" value="OS01G0913400 PROTEIN-RELATED"/>
    <property type="match status" value="1"/>
</dbReference>
<dbReference type="Gramene" id="EFJ27525">
    <property type="protein sequence ID" value="EFJ27525"/>
    <property type="gene ID" value="SELMODRAFT_441594"/>
</dbReference>
<name>D8RKX6_SELML</name>
<dbReference type="InterPro" id="IPR011990">
    <property type="entry name" value="TPR-like_helical_dom_sf"/>
</dbReference>
<organism evidence="4">
    <name type="scientific">Selaginella moellendorffii</name>
    <name type="common">Spikemoss</name>
    <dbReference type="NCBI Taxonomy" id="88036"/>
    <lineage>
        <taxon>Eukaryota</taxon>
        <taxon>Viridiplantae</taxon>
        <taxon>Streptophyta</taxon>
        <taxon>Embryophyta</taxon>
        <taxon>Tracheophyta</taxon>
        <taxon>Lycopodiopsida</taxon>
        <taxon>Selaginellales</taxon>
        <taxon>Selaginellaceae</taxon>
        <taxon>Selaginella</taxon>
    </lineage>
</organism>
<protein>
    <recommendedName>
        <fullName evidence="5">Pentatricopeptide repeat-containing protein</fullName>
    </recommendedName>
</protein>
<dbReference type="Gene3D" id="1.25.40.10">
    <property type="entry name" value="Tetratricopeptide repeat domain"/>
    <property type="match status" value="1"/>
</dbReference>
<dbReference type="KEGG" id="smo:SELMODRAFT_441594"/>
<keyword evidence="1" id="KW-0677">Repeat</keyword>